<feature type="non-terminal residue" evidence="2">
    <location>
        <position position="1"/>
    </location>
</feature>
<dbReference type="Gramene" id="GBG92356">
    <property type="protein sequence ID" value="GBG92356"/>
    <property type="gene ID" value="CBR_g55237"/>
</dbReference>
<feature type="region of interest" description="Disordered" evidence="1">
    <location>
        <begin position="67"/>
        <end position="117"/>
    </location>
</feature>
<comment type="caution">
    <text evidence="2">The sequence shown here is derived from an EMBL/GenBank/DDBJ whole genome shotgun (WGS) entry which is preliminary data.</text>
</comment>
<feature type="compositionally biased region" description="Basic and acidic residues" evidence="1">
    <location>
        <begin position="75"/>
        <end position="87"/>
    </location>
</feature>
<evidence type="ECO:0000313" key="2">
    <source>
        <dbReference type="EMBL" id="GBG92356.1"/>
    </source>
</evidence>
<organism evidence="2 3">
    <name type="scientific">Chara braunii</name>
    <name type="common">Braun's stonewort</name>
    <dbReference type="NCBI Taxonomy" id="69332"/>
    <lineage>
        <taxon>Eukaryota</taxon>
        <taxon>Viridiplantae</taxon>
        <taxon>Streptophyta</taxon>
        <taxon>Charophyceae</taxon>
        <taxon>Charales</taxon>
        <taxon>Characeae</taxon>
        <taxon>Chara</taxon>
    </lineage>
</organism>
<protein>
    <submittedName>
        <fullName evidence="2">Uncharacterized protein</fullName>
    </submittedName>
</protein>
<gene>
    <name evidence="2" type="ORF">CBR_g55237</name>
</gene>
<accession>A0A388MCR4</accession>
<dbReference type="Proteomes" id="UP000265515">
    <property type="component" value="Unassembled WGS sequence"/>
</dbReference>
<sequence length="296" mass="32471">VQALKLDDPESVANFVDPSLEGEYEMADAITLLELSQHCTHIATARRPWMEDVLAVLREQFSEDVAGAPIASGGKHSESGGDTEGAKRSVHNGGVAAGSDDGENSSKSFSRRSVNGVPDDSVSFDIKWRDIKVPIKGLSREYQFDVKAGEGDGADDSLSFATPHSGLLTLNDSSTNYNRPFEGLGSSELLSDNNMRSFPWAHCFRSKEENRSDTSMDQSDEQVSGFHFPVVIPDVSGSSANQLRLPEQEVEMEQLRQDQINMGSDWEGEGTRWLASHASRHNSYHSHHHTVYMGEG</sequence>
<dbReference type="EMBL" id="BFEA01001042">
    <property type="protein sequence ID" value="GBG92356.1"/>
    <property type="molecule type" value="Genomic_DNA"/>
</dbReference>
<dbReference type="AlphaFoldDB" id="A0A388MCR4"/>
<evidence type="ECO:0000313" key="3">
    <source>
        <dbReference type="Proteomes" id="UP000265515"/>
    </source>
</evidence>
<name>A0A388MCR4_CHABU</name>
<proteinExistence type="predicted"/>
<reference evidence="2 3" key="1">
    <citation type="journal article" date="2018" name="Cell">
        <title>The Chara Genome: Secondary Complexity and Implications for Plant Terrestrialization.</title>
        <authorList>
            <person name="Nishiyama T."/>
            <person name="Sakayama H."/>
            <person name="Vries J.D."/>
            <person name="Buschmann H."/>
            <person name="Saint-Marcoux D."/>
            <person name="Ullrich K.K."/>
            <person name="Haas F.B."/>
            <person name="Vanderstraeten L."/>
            <person name="Becker D."/>
            <person name="Lang D."/>
            <person name="Vosolsobe S."/>
            <person name="Rombauts S."/>
            <person name="Wilhelmsson P.K.I."/>
            <person name="Janitza P."/>
            <person name="Kern R."/>
            <person name="Heyl A."/>
            <person name="Rumpler F."/>
            <person name="Villalobos L.I.A.C."/>
            <person name="Clay J.M."/>
            <person name="Skokan R."/>
            <person name="Toyoda A."/>
            <person name="Suzuki Y."/>
            <person name="Kagoshima H."/>
            <person name="Schijlen E."/>
            <person name="Tajeshwar N."/>
            <person name="Catarino B."/>
            <person name="Hetherington A.J."/>
            <person name="Saltykova A."/>
            <person name="Bonnot C."/>
            <person name="Breuninger H."/>
            <person name="Symeonidi A."/>
            <person name="Radhakrishnan G.V."/>
            <person name="Van Nieuwerburgh F."/>
            <person name="Deforce D."/>
            <person name="Chang C."/>
            <person name="Karol K.G."/>
            <person name="Hedrich R."/>
            <person name="Ulvskov P."/>
            <person name="Glockner G."/>
            <person name="Delwiche C.F."/>
            <person name="Petrasek J."/>
            <person name="Van de Peer Y."/>
            <person name="Friml J."/>
            <person name="Beilby M."/>
            <person name="Dolan L."/>
            <person name="Kohara Y."/>
            <person name="Sugano S."/>
            <person name="Fujiyama A."/>
            <person name="Delaux P.-M."/>
            <person name="Quint M."/>
            <person name="TheiBen G."/>
            <person name="Hagemann M."/>
            <person name="Harholt J."/>
            <person name="Dunand C."/>
            <person name="Zachgo S."/>
            <person name="Langdale J."/>
            <person name="Maumus F."/>
            <person name="Straeten D.V.D."/>
            <person name="Gould S.B."/>
            <person name="Rensing S.A."/>
        </authorList>
    </citation>
    <scope>NUCLEOTIDE SEQUENCE [LARGE SCALE GENOMIC DNA]</scope>
    <source>
        <strain evidence="2 3">S276</strain>
    </source>
</reference>
<keyword evidence="3" id="KW-1185">Reference proteome</keyword>
<evidence type="ECO:0000256" key="1">
    <source>
        <dbReference type="SAM" id="MobiDB-lite"/>
    </source>
</evidence>